<accession>A0A8J6GG34</accession>
<evidence type="ECO:0000313" key="1">
    <source>
        <dbReference type="EMBL" id="KAH0509884.1"/>
    </source>
</evidence>
<protein>
    <submittedName>
        <fullName evidence="1">COP9 signalosome complex subunit 2</fullName>
    </submittedName>
</protein>
<evidence type="ECO:0000313" key="2">
    <source>
        <dbReference type="Proteomes" id="UP000710432"/>
    </source>
</evidence>
<sequence length="118" mass="13762">MCDMKDDFMCNDEEDYDLEYFGNSNSEPNMNLENQSYNSKALKEDDPEAALSSFQKVLELEEQEDYEKLQKILLQLPQSFQTHDGEDDLKNGTQLLEVYALEIQMYGTEEQKKAEITL</sequence>
<dbReference type="InterPro" id="IPR050871">
    <property type="entry name" value="26S_Proteasome/COP9_Components"/>
</dbReference>
<name>A0A8J6GG34_MICOH</name>
<proteinExistence type="predicted"/>
<reference evidence="1" key="1">
    <citation type="submission" date="2020-03" db="EMBL/GenBank/DDBJ databases">
        <title>Studies in the Genomics of Life Span.</title>
        <authorList>
            <person name="Glass D."/>
        </authorList>
    </citation>
    <scope>NUCLEOTIDE SEQUENCE</scope>
    <source>
        <strain evidence="1">LTLLF</strain>
        <tissue evidence="1">Muscle</tissue>
    </source>
</reference>
<dbReference type="EMBL" id="JAATJU010022698">
    <property type="protein sequence ID" value="KAH0509884.1"/>
    <property type="molecule type" value="Genomic_DNA"/>
</dbReference>
<organism evidence="1 2">
    <name type="scientific">Microtus ochrogaster</name>
    <name type="common">Prairie vole</name>
    <dbReference type="NCBI Taxonomy" id="79684"/>
    <lineage>
        <taxon>Eukaryota</taxon>
        <taxon>Metazoa</taxon>
        <taxon>Chordata</taxon>
        <taxon>Craniata</taxon>
        <taxon>Vertebrata</taxon>
        <taxon>Euteleostomi</taxon>
        <taxon>Mammalia</taxon>
        <taxon>Eutheria</taxon>
        <taxon>Euarchontoglires</taxon>
        <taxon>Glires</taxon>
        <taxon>Rodentia</taxon>
        <taxon>Myomorpha</taxon>
        <taxon>Muroidea</taxon>
        <taxon>Cricetidae</taxon>
        <taxon>Arvicolinae</taxon>
        <taxon>Microtus</taxon>
    </lineage>
</organism>
<gene>
    <name evidence="1" type="ORF">LTLLF_157970</name>
</gene>
<dbReference type="Proteomes" id="UP000710432">
    <property type="component" value="Unassembled WGS sequence"/>
</dbReference>
<comment type="caution">
    <text evidence="1">The sequence shown here is derived from an EMBL/GenBank/DDBJ whole genome shotgun (WGS) entry which is preliminary data.</text>
</comment>
<dbReference type="AlphaFoldDB" id="A0A8J6GG34"/>
<dbReference type="PANTHER" id="PTHR10678">
    <property type="entry name" value="26S PROTEASOME NON-ATPASE REGULATORY SUBUNIT 11/COP9 SIGNALOSOME COMPLEX SUBUNIT 2"/>
    <property type="match status" value="1"/>
</dbReference>